<dbReference type="SUPFAM" id="SSF52047">
    <property type="entry name" value="RNI-like"/>
    <property type="match status" value="1"/>
</dbReference>
<reference evidence="2 3" key="1">
    <citation type="submission" date="2019-10" db="EMBL/GenBank/DDBJ databases">
        <authorList>
            <person name="Palmer J.M."/>
        </authorList>
    </citation>
    <scope>NUCLEOTIDE SEQUENCE [LARGE SCALE GENOMIC DNA]</scope>
    <source>
        <strain evidence="2 3">TWF718</strain>
    </source>
</reference>
<evidence type="ECO:0000313" key="3">
    <source>
        <dbReference type="Proteomes" id="UP001313282"/>
    </source>
</evidence>
<dbReference type="InterPro" id="IPR036047">
    <property type="entry name" value="F-box-like_dom_sf"/>
</dbReference>
<dbReference type="Proteomes" id="UP001313282">
    <property type="component" value="Unassembled WGS sequence"/>
</dbReference>
<dbReference type="SUPFAM" id="SSF81383">
    <property type="entry name" value="F-box domain"/>
    <property type="match status" value="1"/>
</dbReference>
<sequence length="436" mass="50179">MDLDIKDSSEGLLSALPTEIWYHVLSFLDPEEKEIFARCSWICFFIAFPNGVKIPDVYYEWSLRPFADGGRLKEYRGKIRSARFEITNVNNLYPFLHKVDIFPNLRRIEINFITTDNHVNEIFHAMISLLSTLPCYENLTHLVLVWHNIYDRIGHLELEKEFIESWFRIPQWNQRPDNIHFPQSLRSLTLFTSRTDFLTPLLSFEKIIDLVLLHPLSRQANLDSLPRTFPCVETFSFPRTRPGAPGEEWIQYIPKFPKLKKISIAWPQIDGKNAEINVLEAAIETRLSTSNDFPKLETVVFSGCRYFANFKRNIIATCVISRTRASGTALALQLQFGYAGGGGRVGEVSRLSFAWHGNLSNYQDDPSFLDNLLDDSSGDEWEKGKTDQEDSETDGDEDCSDAESEEEDGYDSEYFEYLSSDDELYIKGAHFTDGDP</sequence>
<proteinExistence type="predicted"/>
<comment type="caution">
    <text evidence="2">The sequence shown here is derived from an EMBL/GenBank/DDBJ whole genome shotgun (WGS) entry which is preliminary data.</text>
</comment>
<protein>
    <recommendedName>
        <fullName evidence="4">F-box domain-containing protein</fullName>
    </recommendedName>
</protein>
<keyword evidence="3" id="KW-1185">Reference proteome</keyword>
<name>A0AAN8MKE2_9PEZI</name>
<dbReference type="AlphaFoldDB" id="A0AAN8MKE2"/>
<evidence type="ECO:0000313" key="2">
    <source>
        <dbReference type="EMBL" id="KAK6333055.1"/>
    </source>
</evidence>
<accession>A0AAN8MKE2</accession>
<feature type="region of interest" description="Disordered" evidence="1">
    <location>
        <begin position="378"/>
        <end position="411"/>
    </location>
</feature>
<evidence type="ECO:0000256" key="1">
    <source>
        <dbReference type="SAM" id="MobiDB-lite"/>
    </source>
</evidence>
<feature type="compositionally biased region" description="Acidic residues" evidence="1">
    <location>
        <begin position="389"/>
        <end position="411"/>
    </location>
</feature>
<organism evidence="2 3">
    <name type="scientific">Orbilia javanica</name>
    <dbReference type="NCBI Taxonomy" id="47235"/>
    <lineage>
        <taxon>Eukaryota</taxon>
        <taxon>Fungi</taxon>
        <taxon>Dikarya</taxon>
        <taxon>Ascomycota</taxon>
        <taxon>Pezizomycotina</taxon>
        <taxon>Orbiliomycetes</taxon>
        <taxon>Orbiliales</taxon>
        <taxon>Orbiliaceae</taxon>
        <taxon>Orbilia</taxon>
    </lineage>
</organism>
<gene>
    <name evidence="2" type="ORF">TWF718_010879</name>
</gene>
<dbReference type="EMBL" id="JAVHNR010000009">
    <property type="protein sequence ID" value="KAK6333055.1"/>
    <property type="molecule type" value="Genomic_DNA"/>
</dbReference>
<evidence type="ECO:0008006" key="4">
    <source>
        <dbReference type="Google" id="ProtNLM"/>
    </source>
</evidence>